<feature type="transmembrane region" description="Helical" evidence="1">
    <location>
        <begin position="42"/>
        <end position="62"/>
    </location>
</feature>
<feature type="transmembrane region" description="Helical" evidence="1">
    <location>
        <begin position="103"/>
        <end position="121"/>
    </location>
</feature>
<organism evidence="2 3">
    <name type="scientific">Methanothermococcus okinawensis (strain DSM 14208 / JCM 11175 / IH1)</name>
    <dbReference type="NCBI Taxonomy" id="647113"/>
    <lineage>
        <taxon>Archaea</taxon>
        <taxon>Methanobacteriati</taxon>
        <taxon>Methanobacteriota</taxon>
        <taxon>Methanomada group</taxon>
        <taxon>Methanococci</taxon>
        <taxon>Methanococcales</taxon>
        <taxon>Methanococcaceae</taxon>
        <taxon>Methanothermococcus</taxon>
    </lineage>
</organism>
<feature type="transmembrane region" description="Helical" evidence="1">
    <location>
        <begin position="12"/>
        <end position="36"/>
    </location>
</feature>
<evidence type="ECO:0000256" key="1">
    <source>
        <dbReference type="SAM" id="Phobius"/>
    </source>
</evidence>
<dbReference type="GeneID" id="10773227"/>
<dbReference type="RefSeq" id="WP_013867225.1">
    <property type="nucleotide sequence ID" value="NC_015636.1"/>
</dbReference>
<name>F8ANI7_METOI</name>
<dbReference type="EMBL" id="CP002792">
    <property type="protein sequence ID" value="AEH07041.1"/>
    <property type="molecule type" value="Genomic_DNA"/>
</dbReference>
<reference evidence="2" key="1">
    <citation type="submission" date="2011-05" db="EMBL/GenBank/DDBJ databases">
        <title>Complete sequence of chromosome of Methanothermococcus okinawensis IH1.</title>
        <authorList>
            <consortium name="US DOE Joint Genome Institute"/>
            <person name="Lucas S."/>
            <person name="Han J."/>
            <person name="Lapidus A."/>
            <person name="Cheng J.-F."/>
            <person name="Goodwin L."/>
            <person name="Pitluck S."/>
            <person name="Peters L."/>
            <person name="Mikhailova N."/>
            <person name="Held B."/>
            <person name="Han C."/>
            <person name="Tapia R."/>
            <person name="Land M."/>
            <person name="Hauser L."/>
            <person name="Kyrpides N."/>
            <person name="Ivanova N."/>
            <person name="Pagani I."/>
            <person name="Sieprawska-Lupa M."/>
            <person name="Takai K."/>
            <person name="Miyazaki J."/>
            <person name="Whitman W."/>
            <person name="Woyke T."/>
        </authorList>
    </citation>
    <scope>NUCLEOTIDE SEQUENCE</scope>
    <source>
        <strain evidence="2">IH1</strain>
    </source>
</reference>
<keyword evidence="3" id="KW-1185">Reference proteome</keyword>
<gene>
    <name evidence="2" type="ordered locus">Metok_1071</name>
</gene>
<keyword evidence="1" id="KW-0472">Membrane</keyword>
<sequence length="131" mass="15137">MDKKYQNDDMKYIFAIISTLMFFVVIITIIILIITYNNLYCIWVLFIPLMILFWLISLGWANNGDLDKGEMRRALAGAIFSVFIIIILLVLTGNNLINDNKDIINFFFGVVSTIIGFYFGYRSGREKKNSV</sequence>
<proteinExistence type="predicted"/>
<dbReference type="eggNOG" id="arCOG10171">
    <property type="taxonomic scope" value="Archaea"/>
</dbReference>
<dbReference type="STRING" id="647113.Metok_1071"/>
<dbReference type="HOGENOM" id="CLU_158396_0_0_2"/>
<evidence type="ECO:0008006" key="4">
    <source>
        <dbReference type="Google" id="ProtNLM"/>
    </source>
</evidence>
<keyword evidence="1" id="KW-1133">Transmembrane helix</keyword>
<evidence type="ECO:0000313" key="2">
    <source>
        <dbReference type="EMBL" id="AEH07041.1"/>
    </source>
</evidence>
<accession>F8ANI7</accession>
<dbReference type="KEGG" id="mok:Metok_1071"/>
<dbReference type="OrthoDB" id="99262at2157"/>
<protein>
    <recommendedName>
        <fullName evidence="4">TIGR04086 family membrane protein</fullName>
    </recommendedName>
</protein>
<dbReference type="Proteomes" id="UP000009296">
    <property type="component" value="Chromosome"/>
</dbReference>
<evidence type="ECO:0000313" key="3">
    <source>
        <dbReference type="Proteomes" id="UP000009296"/>
    </source>
</evidence>
<dbReference type="AlphaFoldDB" id="F8ANI7"/>
<keyword evidence="1" id="KW-0812">Transmembrane</keyword>
<feature type="transmembrane region" description="Helical" evidence="1">
    <location>
        <begin position="74"/>
        <end position="97"/>
    </location>
</feature>